<dbReference type="AlphaFoldDB" id="A0AAN7N366"/>
<dbReference type="EMBL" id="JAUNZN010000009">
    <property type="protein sequence ID" value="KAK4816896.1"/>
    <property type="molecule type" value="Genomic_DNA"/>
</dbReference>
<dbReference type="Proteomes" id="UP001333110">
    <property type="component" value="Unassembled WGS sequence"/>
</dbReference>
<reference evidence="1 2" key="1">
    <citation type="journal article" date="2023" name="J. Hered.">
        <title>Chromosome-level genome of the wood stork (Mycteria americana) provides insight into avian chromosome evolution.</title>
        <authorList>
            <person name="Flamio R. Jr."/>
            <person name="Ramstad K.M."/>
        </authorList>
    </citation>
    <scope>NUCLEOTIDE SEQUENCE [LARGE SCALE GENOMIC DNA]</scope>
    <source>
        <strain evidence="1">JAX WOST 10</strain>
    </source>
</reference>
<protein>
    <recommendedName>
        <fullName evidence="3">SMRP1 protein</fullName>
    </recommendedName>
</protein>
<dbReference type="PANTHER" id="PTHR35664:SF1">
    <property type="entry name" value="SPERMATID-SPECIFIC MANCHETTE-RELATED PROTEIN 1"/>
    <property type="match status" value="1"/>
</dbReference>
<evidence type="ECO:0008006" key="3">
    <source>
        <dbReference type="Google" id="ProtNLM"/>
    </source>
</evidence>
<dbReference type="Pfam" id="PF15181">
    <property type="entry name" value="SMRP1"/>
    <property type="match status" value="1"/>
</dbReference>
<accession>A0AAN7N366</accession>
<dbReference type="GO" id="GO:0048471">
    <property type="term" value="C:perinuclear region of cytoplasm"/>
    <property type="evidence" value="ECO:0007669"/>
    <property type="project" value="TreeGrafter"/>
</dbReference>
<gene>
    <name evidence="1" type="ORF">QYF61_024538</name>
</gene>
<proteinExistence type="predicted"/>
<dbReference type="PANTHER" id="PTHR35664">
    <property type="entry name" value="SPERMATID-SPECIFIC MANCHETTE-RELATED PROTEIN 1"/>
    <property type="match status" value="1"/>
</dbReference>
<organism evidence="1 2">
    <name type="scientific">Mycteria americana</name>
    <name type="common">Wood stork</name>
    <dbReference type="NCBI Taxonomy" id="33587"/>
    <lineage>
        <taxon>Eukaryota</taxon>
        <taxon>Metazoa</taxon>
        <taxon>Chordata</taxon>
        <taxon>Craniata</taxon>
        <taxon>Vertebrata</taxon>
        <taxon>Euteleostomi</taxon>
        <taxon>Archelosauria</taxon>
        <taxon>Archosauria</taxon>
        <taxon>Dinosauria</taxon>
        <taxon>Saurischia</taxon>
        <taxon>Theropoda</taxon>
        <taxon>Coelurosauria</taxon>
        <taxon>Aves</taxon>
        <taxon>Neognathae</taxon>
        <taxon>Neoaves</taxon>
        <taxon>Aequornithes</taxon>
        <taxon>Ciconiiformes</taxon>
        <taxon>Ciconiidae</taxon>
        <taxon>Mycteria</taxon>
    </lineage>
</organism>
<comment type="caution">
    <text evidence="1">The sequence shown here is derived from an EMBL/GenBank/DDBJ whole genome shotgun (WGS) entry which is preliminary data.</text>
</comment>
<sequence>MFLFSKKHKTPISTYTDSYRPPCSVKKTIREQAPQQLWKENKFVTQGLRMPPVQNPASQGQPELLIKAAMQEYYRNTIDLAAYWPEKHWLARSEEKYNPVFVNENKYITWRKGPYNSTAWNKHSSYLPLLPKETRMETFLHSIPMQYPLKPTCLNQYEKEVVTDMLHRLPVYTMTGRGLFQGYYSPCSGRYYCLQGMDYYADEASAIRSHLHTLGERAVRWDTSHFKSIGGVQRGSYTIHPEFVSEAYSASWHW</sequence>
<dbReference type="GO" id="GO:0043014">
    <property type="term" value="F:alpha-tubulin binding"/>
    <property type="evidence" value="ECO:0007669"/>
    <property type="project" value="TreeGrafter"/>
</dbReference>
<evidence type="ECO:0000313" key="1">
    <source>
        <dbReference type="EMBL" id="KAK4816896.1"/>
    </source>
</evidence>
<name>A0AAN7N366_MYCAM</name>
<keyword evidence="2" id="KW-1185">Reference proteome</keyword>
<dbReference type="GO" id="GO:0002177">
    <property type="term" value="C:manchette"/>
    <property type="evidence" value="ECO:0007669"/>
    <property type="project" value="TreeGrafter"/>
</dbReference>
<dbReference type="InterPro" id="IPR028195">
    <property type="entry name" value="SPMIP6"/>
</dbReference>
<evidence type="ECO:0000313" key="2">
    <source>
        <dbReference type="Proteomes" id="UP001333110"/>
    </source>
</evidence>